<accession>A0AAE0KCI8</accession>
<reference evidence="1" key="1">
    <citation type="journal article" date="2023" name="Mol. Phylogenet. Evol.">
        <title>Genome-scale phylogeny and comparative genomics of the fungal order Sordariales.</title>
        <authorList>
            <person name="Hensen N."/>
            <person name="Bonometti L."/>
            <person name="Westerberg I."/>
            <person name="Brannstrom I.O."/>
            <person name="Guillou S."/>
            <person name="Cros-Aarteil S."/>
            <person name="Calhoun S."/>
            <person name="Haridas S."/>
            <person name="Kuo A."/>
            <person name="Mondo S."/>
            <person name="Pangilinan J."/>
            <person name="Riley R."/>
            <person name="LaButti K."/>
            <person name="Andreopoulos B."/>
            <person name="Lipzen A."/>
            <person name="Chen C."/>
            <person name="Yan M."/>
            <person name="Daum C."/>
            <person name="Ng V."/>
            <person name="Clum A."/>
            <person name="Steindorff A."/>
            <person name="Ohm R.A."/>
            <person name="Martin F."/>
            <person name="Silar P."/>
            <person name="Natvig D.O."/>
            <person name="Lalanne C."/>
            <person name="Gautier V."/>
            <person name="Ament-Velasquez S.L."/>
            <person name="Kruys A."/>
            <person name="Hutchinson M.I."/>
            <person name="Powell A.J."/>
            <person name="Barry K."/>
            <person name="Miller A.N."/>
            <person name="Grigoriev I.V."/>
            <person name="Debuchy R."/>
            <person name="Gladieux P."/>
            <person name="Hiltunen Thoren M."/>
            <person name="Johannesson H."/>
        </authorList>
    </citation>
    <scope>NUCLEOTIDE SEQUENCE</scope>
    <source>
        <strain evidence="1">CBS 958.72</strain>
    </source>
</reference>
<keyword evidence="2" id="KW-1185">Reference proteome</keyword>
<name>A0AAE0KCI8_9PEZI</name>
<sequence length="151" mass="16237">MASHGVIIVIAEKMIWNGSEGFDSVRGSGFPTTTPENRGCDQEEVRSGEEFCNKLRKKGPSGAGSGLRWVCMTTPNKLGEFPLKPIRTVAVVGAGISVVAHMMRAGLSVTVFERSAASGGVFIAIRITPIEIFFDSGDENDPHPSRTRELD</sequence>
<dbReference type="InterPro" id="IPR036188">
    <property type="entry name" value="FAD/NAD-bd_sf"/>
</dbReference>
<gene>
    <name evidence="1" type="ORF">B0T24DRAFT_594406</name>
</gene>
<organism evidence="1 2">
    <name type="scientific">Lasiosphaeria ovina</name>
    <dbReference type="NCBI Taxonomy" id="92902"/>
    <lineage>
        <taxon>Eukaryota</taxon>
        <taxon>Fungi</taxon>
        <taxon>Dikarya</taxon>
        <taxon>Ascomycota</taxon>
        <taxon>Pezizomycotina</taxon>
        <taxon>Sordariomycetes</taxon>
        <taxon>Sordariomycetidae</taxon>
        <taxon>Sordariales</taxon>
        <taxon>Lasiosphaeriaceae</taxon>
        <taxon>Lasiosphaeria</taxon>
    </lineage>
</organism>
<evidence type="ECO:0000313" key="2">
    <source>
        <dbReference type="Proteomes" id="UP001287356"/>
    </source>
</evidence>
<dbReference type="Gene3D" id="3.50.50.60">
    <property type="entry name" value="FAD/NAD(P)-binding domain"/>
    <property type="match status" value="1"/>
</dbReference>
<dbReference type="AlphaFoldDB" id="A0AAE0KCI8"/>
<dbReference type="SUPFAM" id="SSF51905">
    <property type="entry name" value="FAD/NAD(P)-binding domain"/>
    <property type="match status" value="1"/>
</dbReference>
<comment type="caution">
    <text evidence="1">The sequence shown here is derived from an EMBL/GenBank/DDBJ whole genome shotgun (WGS) entry which is preliminary data.</text>
</comment>
<dbReference type="EMBL" id="JAULSN010000004">
    <property type="protein sequence ID" value="KAK3374303.1"/>
    <property type="molecule type" value="Genomic_DNA"/>
</dbReference>
<protein>
    <submittedName>
        <fullName evidence="1">Uncharacterized protein</fullName>
    </submittedName>
</protein>
<evidence type="ECO:0000313" key="1">
    <source>
        <dbReference type="EMBL" id="KAK3374303.1"/>
    </source>
</evidence>
<dbReference type="Proteomes" id="UP001287356">
    <property type="component" value="Unassembled WGS sequence"/>
</dbReference>
<reference evidence="1" key="2">
    <citation type="submission" date="2023-06" db="EMBL/GenBank/DDBJ databases">
        <authorList>
            <consortium name="Lawrence Berkeley National Laboratory"/>
            <person name="Haridas S."/>
            <person name="Hensen N."/>
            <person name="Bonometti L."/>
            <person name="Westerberg I."/>
            <person name="Brannstrom I.O."/>
            <person name="Guillou S."/>
            <person name="Cros-Aarteil S."/>
            <person name="Calhoun S."/>
            <person name="Kuo A."/>
            <person name="Mondo S."/>
            <person name="Pangilinan J."/>
            <person name="Riley R."/>
            <person name="Labutti K."/>
            <person name="Andreopoulos B."/>
            <person name="Lipzen A."/>
            <person name="Chen C."/>
            <person name="Yanf M."/>
            <person name="Daum C."/>
            <person name="Ng V."/>
            <person name="Clum A."/>
            <person name="Steindorff A."/>
            <person name="Ohm R."/>
            <person name="Martin F."/>
            <person name="Silar P."/>
            <person name="Natvig D."/>
            <person name="Lalanne C."/>
            <person name="Gautier V."/>
            <person name="Ament-Velasquez S.L."/>
            <person name="Kruys A."/>
            <person name="Hutchinson M.I."/>
            <person name="Powell A.J."/>
            <person name="Barry K."/>
            <person name="Miller A.N."/>
            <person name="Grigoriev I.V."/>
            <person name="Debuchy R."/>
            <person name="Gladieux P."/>
            <person name="Thoren M.H."/>
            <person name="Johannesson H."/>
        </authorList>
    </citation>
    <scope>NUCLEOTIDE SEQUENCE</scope>
    <source>
        <strain evidence="1">CBS 958.72</strain>
    </source>
</reference>
<proteinExistence type="predicted"/>